<accession>A0A6J4HN91</accession>
<dbReference type="AlphaFoldDB" id="A0A6J4HN91"/>
<dbReference type="RefSeq" id="WP_294565689.1">
    <property type="nucleotide sequence ID" value="NZ_CADCTE010000066.1"/>
</dbReference>
<proteinExistence type="predicted"/>
<dbReference type="Gene3D" id="3.10.450.50">
    <property type="match status" value="1"/>
</dbReference>
<sequence>MSMPISPADTFRNGVQLLLDKNVPAWVELWAEDGRMEFPFAPTGWPTHLAGKEAIAAYMRNYSDHIDLQDIPDLVVHETSDPATIVVEMRATGRIVTSDSPYDMTYIAVVTVHNGCFSSYRDYWNPLAVSTAGTDFRTN</sequence>
<gene>
    <name evidence="2" type="ORF">AVDCRST_MAG83-1774</name>
</gene>
<dbReference type="InterPro" id="IPR037401">
    <property type="entry name" value="SnoaL-like"/>
</dbReference>
<evidence type="ECO:0000313" key="2">
    <source>
        <dbReference type="EMBL" id="CAA9229023.1"/>
    </source>
</evidence>
<name>A0A6J4HN91_9MICC</name>
<dbReference type="EMBL" id="CADCTE010000066">
    <property type="protein sequence ID" value="CAA9229023.1"/>
    <property type="molecule type" value="Genomic_DNA"/>
</dbReference>
<protein>
    <recommendedName>
        <fullName evidence="1">SnoaL-like domain-containing protein</fullName>
    </recommendedName>
</protein>
<dbReference type="SUPFAM" id="SSF54427">
    <property type="entry name" value="NTF2-like"/>
    <property type="match status" value="1"/>
</dbReference>
<dbReference type="InterPro" id="IPR032710">
    <property type="entry name" value="NTF2-like_dom_sf"/>
</dbReference>
<evidence type="ECO:0000259" key="1">
    <source>
        <dbReference type="Pfam" id="PF12680"/>
    </source>
</evidence>
<dbReference type="Pfam" id="PF12680">
    <property type="entry name" value="SnoaL_2"/>
    <property type="match status" value="1"/>
</dbReference>
<organism evidence="2">
    <name type="scientific">uncultured Arthrobacter sp</name>
    <dbReference type="NCBI Taxonomy" id="114050"/>
    <lineage>
        <taxon>Bacteria</taxon>
        <taxon>Bacillati</taxon>
        <taxon>Actinomycetota</taxon>
        <taxon>Actinomycetes</taxon>
        <taxon>Micrococcales</taxon>
        <taxon>Micrococcaceae</taxon>
        <taxon>Arthrobacter</taxon>
        <taxon>environmental samples</taxon>
    </lineage>
</organism>
<feature type="domain" description="SnoaL-like" evidence="1">
    <location>
        <begin position="17"/>
        <end position="115"/>
    </location>
</feature>
<reference evidence="2" key="1">
    <citation type="submission" date="2020-02" db="EMBL/GenBank/DDBJ databases">
        <authorList>
            <person name="Meier V. D."/>
        </authorList>
    </citation>
    <scope>NUCLEOTIDE SEQUENCE</scope>
    <source>
        <strain evidence="2">AVDCRST_MAG83</strain>
    </source>
</reference>
<dbReference type="CDD" id="cd00531">
    <property type="entry name" value="NTF2_like"/>
    <property type="match status" value="1"/>
</dbReference>